<dbReference type="Proteomes" id="UP000663852">
    <property type="component" value="Unassembled WGS sequence"/>
</dbReference>
<feature type="transmembrane region" description="Helical" evidence="1">
    <location>
        <begin position="107"/>
        <end position="128"/>
    </location>
</feature>
<dbReference type="EMBL" id="CAJNOR010001905">
    <property type="protein sequence ID" value="CAF1217835.1"/>
    <property type="molecule type" value="Genomic_DNA"/>
</dbReference>
<proteinExistence type="predicted"/>
<dbReference type="Proteomes" id="UP000663828">
    <property type="component" value="Unassembled WGS sequence"/>
</dbReference>
<evidence type="ECO:0000256" key="1">
    <source>
        <dbReference type="SAM" id="Phobius"/>
    </source>
</evidence>
<organism evidence="3 5">
    <name type="scientific">Adineta ricciae</name>
    <name type="common">Rotifer</name>
    <dbReference type="NCBI Taxonomy" id="249248"/>
    <lineage>
        <taxon>Eukaryota</taxon>
        <taxon>Metazoa</taxon>
        <taxon>Spiralia</taxon>
        <taxon>Gnathifera</taxon>
        <taxon>Rotifera</taxon>
        <taxon>Eurotatoria</taxon>
        <taxon>Bdelloidea</taxon>
        <taxon>Adinetida</taxon>
        <taxon>Adinetidae</taxon>
        <taxon>Adineta</taxon>
    </lineage>
</organism>
<feature type="domain" description="HPP transmembrane region" evidence="2">
    <location>
        <begin position="100"/>
        <end position="260"/>
    </location>
</feature>
<feature type="transmembrane region" description="Helical" evidence="1">
    <location>
        <begin position="229"/>
        <end position="250"/>
    </location>
</feature>
<feature type="transmembrane region" description="Helical" evidence="1">
    <location>
        <begin position="187"/>
        <end position="203"/>
    </location>
</feature>
<accession>A0A814XMA8</accession>
<keyword evidence="1" id="KW-0472">Membrane</keyword>
<gene>
    <name evidence="4" type="ORF">EDS130_LOCUS40177</name>
    <name evidence="3" type="ORF">XAT740_LOCUS24543</name>
</gene>
<evidence type="ECO:0000313" key="4">
    <source>
        <dbReference type="EMBL" id="CAF1461343.1"/>
    </source>
</evidence>
<dbReference type="Pfam" id="PF04982">
    <property type="entry name" value="TM_HPP"/>
    <property type="match status" value="1"/>
</dbReference>
<reference evidence="3" key="1">
    <citation type="submission" date="2021-02" db="EMBL/GenBank/DDBJ databases">
        <authorList>
            <person name="Nowell W R."/>
        </authorList>
    </citation>
    <scope>NUCLEOTIDE SEQUENCE</scope>
</reference>
<evidence type="ECO:0000313" key="3">
    <source>
        <dbReference type="EMBL" id="CAF1217835.1"/>
    </source>
</evidence>
<evidence type="ECO:0000313" key="5">
    <source>
        <dbReference type="Proteomes" id="UP000663828"/>
    </source>
</evidence>
<sequence length="264" mass="29834">MFHLYSRRSSTGTYTTNSSFTTTTITDEGEIDVLSLYSISFQIDITEQDDNSYYDDYNGVNSDVNEIENDEEESSTWKIILIWFLNYLKKFASGHEMRPKRIAWHEYIWSFVGSFLGILIVALMHYRLLIPHNLMFLIGSFGASAVLIYGAPQSPLAQPRNVIGGHFFSAVVGCTCRVAFDRFEHSVTVALAVAISIVVMQFTETVHPPGGATALIAVTTQPELPWANFLYIFMPILTGAVVMLIVALLVNNLSNYRTYPSWWW</sequence>
<protein>
    <recommendedName>
        <fullName evidence="2">HPP transmembrane region domain-containing protein</fullName>
    </recommendedName>
</protein>
<dbReference type="PANTHER" id="PTHR33741:SF5">
    <property type="entry name" value="TRANSMEMBRANE PROTEIN DDB_G0269096-RELATED"/>
    <property type="match status" value="1"/>
</dbReference>
<dbReference type="InterPro" id="IPR058581">
    <property type="entry name" value="TM_HPP"/>
</dbReference>
<comment type="caution">
    <text evidence="3">The sequence shown here is derived from an EMBL/GenBank/DDBJ whole genome shotgun (WGS) entry which is preliminary data.</text>
</comment>
<name>A0A814XMA8_ADIRI</name>
<dbReference type="PANTHER" id="PTHR33741">
    <property type="entry name" value="TRANSMEMBRANE PROTEIN DDB_G0269096-RELATED"/>
    <property type="match status" value="1"/>
</dbReference>
<keyword evidence="1" id="KW-1133">Transmembrane helix</keyword>
<dbReference type="EMBL" id="CAJNOJ010000477">
    <property type="protein sequence ID" value="CAF1461343.1"/>
    <property type="molecule type" value="Genomic_DNA"/>
</dbReference>
<feature type="transmembrane region" description="Helical" evidence="1">
    <location>
        <begin position="134"/>
        <end position="151"/>
    </location>
</feature>
<keyword evidence="1" id="KW-0812">Transmembrane</keyword>
<dbReference type="OrthoDB" id="2016548at2759"/>
<dbReference type="InterPro" id="IPR007065">
    <property type="entry name" value="HPP"/>
</dbReference>
<dbReference type="AlphaFoldDB" id="A0A814XMA8"/>
<evidence type="ECO:0000259" key="2">
    <source>
        <dbReference type="Pfam" id="PF04982"/>
    </source>
</evidence>
<keyword evidence="5" id="KW-1185">Reference proteome</keyword>